<dbReference type="Gene3D" id="3.40.470.10">
    <property type="entry name" value="Uracil-DNA glycosylase-like domain"/>
    <property type="match status" value="1"/>
</dbReference>
<keyword evidence="3" id="KW-1185">Reference proteome</keyword>
<protein>
    <submittedName>
        <fullName evidence="2">Uracil-DNA glycosylase</fullName>
    </submittedName>
</protein>
<dbReference type="Pfam" id="PF03167">
    <property type="entry name" value="UDG"/>
    <property type="match status" value="1"/>
</dbReference>
<comment type="caution">
    <text evidence="2">The sequence shown here is derived from an EMBL/GenBank/DDBJ whole genome shotgun (WGS) entry which is preliminary data.</text>
</comment>
<dbReference type="CDD" id="cd10035">
    <property type="entry name" value="UDG_like"/>
    <property type="match status" value="1"/>
</dbReference>
<dbReference type="InterPro" id="IPR005122">
    <property type="entry name" value="Uracil-DNA_glycosylase-like"/>
</dbReference>
<proteinExistence type="predicted"/>
<gene>
    <name evidence="2" type="ORF">U0C82_17640</name>
</gene>
<name>A0ABU5I7Q1_9HYPH</name>
<dbReference type="RefSeq" id="WP_322188993.1">
    <property type="nucleotide sequence ID" value="NZ_JAXLPB010000007.1"/>
</dbReference>
<accession>A0ABU5I7Q1</accession>
<dbReference type="EMBL" id="JAXLPB010000007">
    <property type="protein sequence ID" value="MDY8110958.1"/>
    <property type="molecule type" value="Genomic_DNA"/>
</dbReference>
<dbReference type="SUPFAM" id="SSF52141">
    <property type="entry name" value="Uracil-DNA glycosylase-like"/>
    <property type="match status" value="1"/>
</dbReference>
<dbReference type="Proteomes" id="UP001294412">
    <property type="component" value="Unassembled WGS sequence"/>
</dbReference>
<dbReference type="InterPro" id="IPR036895">
    <property type="entry name" value="Uracil-DNA_glycosylase-like_sf"/>
</dbReference>
<organism evidence="2 3">
    <name type="scientific">Fulvimarina uroteuthidis</name>
    <dbReference type="NCBI Taxonomy" id="3098149"/>
    <lineage>
        <taxon>Bacteria</taxon>
        <taxon>Pseudomonadati</taxon>
        <taxon>Pseudomonadota</taxon>
        <taxon>Alphaproteobacteria</taxon>
        <taxon>Hyphomicrobiales</taxon>
        <taxon>Aurantimonadaceae</taxon>
        <taxon>Fulvimarina</taxon>
    </lineage>
</organism>
<evidence type="ECO:0000313" key="2">
    <source>
        <dbReference type="EMBL" id="MDY8110958.1"/>
    </source>
</evidence>
<evidence type="ECO:0000259" key="1">
    <source>
        <dbReference type="Pfam" id="PF03167"/>
    </source>
</evidence>
<feature type="domain" description="Uracil-DNA glycosylase-like" evidence="1">
    <location>
        <begin position="79"/>
        <end position="178"/>
    </location>
</feature>
<reference evidence="2 3" key="1">
    <citation type="submission" date="2023-12" db="EMBL/GenBank/DDBJ databases">
        <title>Description of Novel Strain Fulvimarina sp. 2208YS6-2-32 isolated from Uroteuthis (Photololigo) edulis.</title>
        <authorList>
            <person name="Park J.-S."/>
        </authorList>
    </citation>
    <scope>NUCLEOTIDE SEQUENCE [LARGE SCALE GENOMIC DNA]</scope>
    <source>
        <strain evidence="2 3">2208YS6-2-32</strain>
    </source>
</reference>
<evidence type="ECO:0000313" key="3">
    <source>
        <dbReference type="Proteomes" id="UP001294412"/>
    </source>
</evidence>
<sequence length="200" mass="22453">MTAPVSSQVERTARLTACGEVHMARLNLYWWSLRSRGWDVPHFDPLDGGSDAKLLVLLERPARRGTAPRFVSRDNPSPTQRSLRRFLSEAGIERKTTVLWNLVPWLPPISSKRNLSPRRAEIEGGLVEIPRFLNCLPHLRGVLLAGRTAACAAPVVAECRPELTVFRMPHPSPILLATDPRYATTIADTLTRVAQFLEFR</sequence>